<evidence type="ECO:0000313" key="13">
    <source>
        <dbReference type="Proteomes" id="UP000254765"/>
    </source>
</evidence>
<sequence length="94" mass="10513">MVALGTLISTFWILASNSWMQTPQGHEIINGQVVPVDWLKVIFNPSFPYRLLHMSTAAFLSSAFFVAPLPPGICCAAATPRRCAKCCRWRCGWR</sequence>
<keyword evidence="3" id="KW-0813">Transport</keyword>
<reference evidence="12 13" key="1">
    <citation type="submission" date="2018-06" db="EMBL/GenBank/DDBJ databases">
        <authorList>
            <consortium name="Pathogen Informatics"/>
            <person name="Doyle S."/>
        </authorList>
    </citation>
    <scope>NUCLEOTIDE SEQUENCE [LARGE SCALE GENOMIC DNA]</scope>
    <source>
        <strain evidence="12 13">NCTC10211</strain>
    </source>
</reference>
<evidence type="ECO:0000256" key="2">
    <source>
        <dbReference type="ARBA" id="ARBA00009819"/>
    </source>
</evidence>
<keyword evidence="10" id="KW-0408">Iron</keyword>
<keyword evidence="8" id="KW-0249">Electron transport</keyword>
<name>A0A379Z8B9_SERMA</name>
<evidence type="ECO:0000256" key="6">
    <source>
        <dbReference type="ARBA" id="ARBA00022692"/>
    </source>
</evidence>
<dbReference type="GO" id="GO:0020037">
    <property type="term" value="F:heme binding"/>
    <property type="evidence" value="ECO:0007669"/>
    <property type="project" value="TreeGrafter"/>
</dbReference>
<comment type="subcellular location">
    <subcellularLocation>
        <location evidence="1">Cell membrane</location>
        <topology evidence="1">Multi-pass membrane protein</topology>
    </subcellularLocation>
</comment>
<evidence type="ECO:0000256" key="11">
    <source>
        <dbReference type="ARBA" id="ARBA00023136"/>
    </source>
</evidence>
<dbReference type="GO" id="GO:0019646">
    <property type="term" value="P:aerobic electron transport chain"/>
    <property type="evidence" value="ECO:0007669"/>
    <property type="project" value="InterPro"/>
</dbReference>
<dbReference type="Proteomes" id="UP000254765">
    <property type="component" value="Unassembled WGS sequence"/>
</dbReference>
<dbReference type="GO" id="GO:0070069">
    <property type="term" value="C:cytochrome complex"/>
    <property type="evidence" value="ECO:0007669"/>
    <property type="project" value="InterPro"/>
</dbReference>
<keyword evidence="4" id="KW-1003">Cell membrane</keyword>
<dbReference type="GO" id="GO:0005886">
    <property type="term" value="C:plasma membrane"/>
    <property type="evidence" value="ECO:0007669"/>
    <property type="project" value="UniProtKB-SubCell"/>
</dbReference>
<evidence type="ECO:0000256" key="5">
    <source>
        <dbReference type="ARBA" id="ARBA00022617"/>
    </source>
</evidence>
<proteinExistence type="inferred from homology"/>
<evidence type="ECO:0000256" key="3">
    <source>
        <dbReference type="ARBA" id="ARBA00022448"/>
    </source>
</evidence>
<accession>A0A379Z8B9</accession>
<dbReference type="PANTHER" id="PTHR30365">
    <property type="entry name" value="CYTOCHROME D UBIQUINOL OXIDASE"/>
    <property type="match status" value="1"/>
</dbReference>
<dbReference type="EMBL" id="UGYK01000002">
    <property type="protein sequence ID" value="SUI57342.1"/>
    <property type="molecule type" value="Genomic_DNA"/>
</dbReference>
<evidence type="ECO:0000256" key="8">
    <source>
        <dbReference type="ARBA" id="ARBA00022982"/>
    </source>
</evidence>
<dbReference type="InterPro" id="IPR002585">
    <property type="entry name" value="Cyt-d_ubiquinol_oxidase_su_1"/>
</dbReference>
<evidence type="ECO:0000256" key="1">
    <source>
        <dbReference type="ARBA" id="ARBA00004651"/>
    </source>
</evidence>
<dbReference type="GO" id="GO:0016682">
    <property type="term" value="F:oxidoreductase activity, acting on diphenols and related substances as donors, oxygen as acceptor"/>
    <property type="evidence" value="ECO:0007669"/>
    <property type="project" value="TreeGrafter"/>
</dbReference>
<organism evidence="12 13">
    <name type="scientific">Serratia marcescens</name>
    <dbReference type="NCBI Taxonomy" id="615"/>
    <lineage>
        <taxon>Bacteria</taxon>
        <taxon>Pseudomonadati</taxon>
        <taxon>Pseudomonadota</taxon>
        <taxon>Gammaproteobacteria</taxon>
        <taxon>Enterobacterales</taxon>
        <taxon>Yersiniaceae</taxon>
        <taxon>Serratia</taxon>
    </lineage>
</organism>
<keyword evidence="11" id="KW-0472">Membrane</keyword>
<evidence type="ECO:0000313" key="12">
    <source>
        <dbReference type="EMBL" id="SUI57342.1"/>
    </source>
</evidence>
<protein>
    <submittedName>
        <fullName evidence="12">Cytochrome d ubiquinol oxidase subunit 1</fullName>
        <ecNumber evidence="12">1.10.3.-</ecNumber>
    </submittedName>
</protein>
<evidence type="ECO:0000256" key="7">
    <source>
        <dbReference type="ARBA" id="ARBA00022723"/>
    </source>
</evidence>
<evidence type="ECO:0000256" key="4">
    <source>
        <dbReference type="ARBA" id="ARBA00022475"/>
    </source>
</evidence>
<keyword evidence="9" id="KW-1133">Transmembrane helix</keyword>
<gene>
    <name evidence="12" type="primary">cydA_2</name>
    <name evidence="12" type="ORF">NCTC10211_03421</name>
</gene>
<keyword evidence="6" id="KW-0812">Transmembrane</keyword>
<comment type="similarity">
    <text evidence="2">Belongs to the cytochrome ubiquinol oxidase subunit 1 family.</text>
</comment>
<dbReference type="GO" id="GO:0009055">
    <property type="term" value="F:electron transfer activity"/>
    <property type="evidence" value="ECO:0007669"/>
    <property type="project" value="InterPro"/>
</dbReference>
<dbReference type="Pfam" id="PF01654">
    <property type="entry name" value="Cyt_bd_oxida_I"/>
    <property type="match status" value="1"/>
</dbReference>
<keyword evidence="5" id="KW-0349">Heme</keyword>
<keyword evidence="7" id="KW-0479">Metal-binding</keyword>
<dbReference type="AlphaFoldDB" id="A0A379Z8B9"/>
<dbReference type="PANTHER" id="PTHR30365:SF14">
    <property type="entry name" value="CYTOCHROME BD MENAQUINOL OXIDASE SUBUNIT I-RELATED"/>
    <property type="match status" value="1"/>
</dbReference>
<dbReference type="EC" id="1.10.3.-" evidence="12"/>
<dbReference type="GO" id="GO:0046872">
    <property type="term" value="F:metal ion binding"/>
    <property type="evidence" value="ECO:0007669"/>
    <property type="project" value="UniProtKB-KW"/>
</dbReference>
<evidence type="ECO:0000256" key="10">
    <source>
        <dbReference type="ARBA" id="ARBA00023004"/>
    </source>
</evidence>
<evidence type="ECO:0000256" key="9">
    <source>
        <dbReference type="ARBA" id="ARBA00022989"/>
    </source>
</evidence>
<keyword evidence="12" id="KW-0560">Oxidoreductase</keyword>